<protein>
    <recommendedName>
        <fullName evidence="3">YEATS domain-containing protein</fullName>
    </recommendedName>
</protein>
<dbReference type="GO" id="GO:0008023">
    <property type="term" value="C:transcription elongation factor complex"/>
    <property type="evidence" value="ECO:0007669"/>
    <property type="project" value="TreeGrafter"/>
</dbReference>
<organism evidence="4">
    <name type="scientific">Oikopleura dioica</name>
    <name type="common">Tunicate</name>
    <dbReference type="NCBI Taxonomy" id="34765"/>
    <lineage>
        <taxon>Eukaryota</taxon>
        <taxon>Metazoa</taxon>
        <taxon>Chordata</taxon>
        <taxon>Tunicata</taxon>
        <taxon>Appendicularia</taxon>
        <taxon>Copelata</taxon>
        <taxon>Oikopleuridae</taxon>
        <taxon>Oikopleura</taxon>
    </lineage>
</organism>
<dbReference type="Proteomes" id="UP000001307">
    <property type="component" value="Unassembled WGS sequence"/>
</dbReference>
<dbReference type="Gene3D" id="2.60.40.1970">
    <property type="entry name" value="YEATS domain"/>
    <property type="match status" value="1"/>
</dbReference>
<evidence type="ECO:0000256" key="2">
    <source>
        <dbReference type="PROSITE-ProRule" id="PRU00376"/>
    </source>
</evidence>
<evidence type="ECO:0000313" key="6">
    <source>
        <dbReference type="Proteomes" id="UP000001307"/>
    </source>
</evidence>
<comment type="subcellular location">
    <subcellularLocation>
        <location evidence="2">Nucleus</location>
    </subcellularLocation>
</comment>
<dbReference type="EMBL" id="FN655307">
    <property type="protein sequence ID" value="CBY38724.1"/>
    <property type="molecule type" value="Genomic_DNA"/>
</dbReference>
<sequence>MSDGDNEVVAEIDIGHEATWLERPDDSGLTHRWTIYLRGKEGGKIEKYIKSVTFKLHETFPKPHRVLETVPFAITENGYAGFLVPIEIVFRNGLTTELKYELQLLTGRDCNAKRTG</sequence>
<proteinExistence type="predicted"/>
<dbReference type="PROSITE" id="PS51037">
    <property type="entry name" value="YEATS"/>
    <property type="match status" value="1"/>
</dbReference>
<name>E4Y0P5_OIKDI</name>
<dbReference type="GO" id="GO:0045893">
    <property type="term" value="P:positive regulation of DNA-templated transcription"/>
    <property type="evidence" value="ECO:0007669"/>
    <property type="project" value="TreeGrafter"/>
</dbReference>
<feature type="domain" description="YEATS" evidence="3">
    <location>
        <begin position="2"/>
        <end position="116"/>
    </location>
</feature>
<dbReference type="AlphaFoldDB" id="E4Y0P5"/>
<evidence type="ECO:0000256" key="1">
    <source>
        <dbReference type="ARBA" id="ARBA00023242"/>
    </source>
</evidence>
<dbReference type="Proteomes" id="UP000011014">
    <property type="component" value="Unassembled WGS sequence"/>
</dbReference>
<dbReference type="InterPro" id="IPR038704">
    <property type="entry name" value="YEAST_sf"/>
</dbReference>
<dbReference type="EMBL" id="FN653520">
    <property type="protein sequence ID" value="CBY15453.1"/>
    <property type="molecule type" value="Genomic_DNA"/>
</dbReference>
<dbReference type="InterPro" id="IPR055129">
    <property type="entry name" value="YEATS_dom"/>
</dbReference>
<gene>
    <name evidence="4" type="ORF">GSOID_T00013727001</name>
    <name evidence="5" type="ORF">GSOID_T00019241001</name>
</gene>
<dbReference type="InParanoid" id="E4Y0P5"/>
<reference evidence="4" key="1">
    <citation type="journal article" date="2010" name="Science">
        <title>Plasticity of animal genome architecture unmasked by rapid evolution of a pelagic tunicate.</title>
        <authorList>
            <person name="Denoeud F."/>
            <person name="Henriet S."/>
            <person name="Mungpakdee S."/>
            <person name="Aury J.M."/>
            <person name="Da Silva C."/>
            <person name="Brinkmann H."/>
            <person name="Mikhaleva J."/>
            <person name="Olsen L.C."/>
            <person name="Jubin C."/>
            <person name="Canestro C."/>
            <person name="Bouquet J.M."/>
            <person name="Danks G."/>
            <person name="Poulain J."/>
            <person name="Campsteijn C."/>
            <person name="Adamski M."/>
            <person name="Cross I."/>
            <person name="Yadetie F."/>
            <person name="Muffato M."/>
            <person name="Louis A."/>
            <person name="Butcher S."/>
            <person name="Tsagkogeorga G."/>
            <person name="Konrad A."/>
            <person name="Singh S."/>
            <person name="Jensen M.F."/>
            <person name="Cong E.H."/>
            <person name="Eikeseth-Otteraa H."/>
            <person name="Noel B."/>
            <person name="Anthouard V."/>
            <person name="Porcel B.M."/>
            <person name="Kachouri-Lafond R."/>
            <person name="Nishino A."/>
            <person name="Ugolini M."/>
            <person name="Chourrout P."/>
            <person name="Nishida H."/>
            <person name="Aasland R."/>
            <person name="Huzurbazar S."/>
            <person name="Westhof E."/>
            <person name="Delsuc F."/>
            <person name="Lehrach H."/>
            <person name="Reinhardt R."/>
            <person name="Weissenbach J."/>
            <person name="Roy S.W."/>
            <person name="Artiguenave F."/>
            <person name="Postlethwait J.H."/>
            <person name="Manak J.R."/>
            <person name="Thompson E.M."/>
            <person name="Jaillon O."/>
            <person name="Du Pasquier L."/>
            <person name="Boudinot P."/>
            <person name="Liberles D.A."/>
            <person name="Volff J.N."/>
            <person name="Philippe H."/>
            <person name="Lenhard B."/>
            <person name="Roest Crollius H."/>
            <person name="Wincker P."/>
            <person name="Chourrout D."/>
        </authorList>
    </citation>
    <scope>NUCLEOTIDE SEQUENCE [LARGE SCALE GENOMIC DNA]</scope>
</reference>
<evidence type="ECO:0000313" key="5">
    <source>
        <dbReference type="EMBL" id="CBY38724.1"/>
    </source>
</evidence>
<dbReference type="PANTHER" id="PTHR47827:SF3">
    <property type="entry name" value="AF-9 ANC1 HOMOLOGY DOMAIN-CONTAINING PROTEIN"/>
    <property type="match status" value="1"/>
</dbReference>
<accession>E4Y0P5</accession>
<dbReference type="GO" id="GO:0003682">
    <property type="term" value="F:chromatin binding"/>
    <property type="evidence" value="ECO:0007669"/>
    <property type="project" value="TreeGrafter"/>
</dbReference>
<keyword evidence="6" id="KW-1185">Reference proteome</keyword>
<dbReference type="OrthoDB" id="10053467at2759"/>
<evidence type="ECO:0000259" key="3">
    <source>
        <dbReference type="PROSITE" id="PS51037"/>
    </source>
</evidence>
<dbReference type="InterPro" id="IPR052790">
    <property type="entry name" value="YEATS_domain"/>
</dbReference>
<dbReference type="Pfam" id="PF03366">
    <property type="entry name" value="YEATS"/>
    <property type="match status" value="1"/>
</dbReference>
<keyword evidence="1 2" id="KW-0539">Nucleus</keyword>
<evidence type="ECO:0000313" key="4">
    <source>
        <dbReference type="EMBL" id="CBY15453.1"/>
    </source>
</evidence>
<dbReference type="PANTHER" id="PTHR47827">
    <property type="entry name" value="AHD DOMAIN-CONTAINING PROTEIN"/>
    <property type="match status" value="1"/>
</dbReference>